<gene>
    <name evidence="6" type="ordered locus">Snas_0475</name>
</gene>
<name>D3Q4N0_STANL</name>
<evidence type="ECO:0000313" key="6">
    <source>
        <dbReference type="EMBL" id="ADD40190.1"/>
    </source>
</evidence>
<evidence type="ECO:0000256" key="1">
    <source>
        <dbReference type="ARBA" id="ARBA00007534"/>
    </source>
</evidence>
<dbReference type="SUPFAM" id="SSF53474">
    <property type="entry name" value="alpha/beta-Hydrolases"/>
    <property type="match status" value="1"/>
</dbReference>
<evidence type="ECO:0000313" key="7">
    <source>
        <dbReference type="Proteomes" id="UP000000844"/>
    </source>
</evidence>
<dbReference type="InterPro" id="IPR029058">
    <property type="entry name" value="AB_hydrolase_fold"/>
</dbReference>
<dbReference type="OrthoDB" id="3604642at2"/>
<evidence type="ECO:0000259" key="5">
    <source>
        <dbReference type="Pfam" id="PF08237"/>
    </source>
</evidence>
<feature type="domain" description="PE-PPE" evidence="5">
    <location>
        <begin position="71"/>
        <end position="210"/>
    </location>
</feature>
<reference evidence="6 7" key="1">
    <citation type="journal article" date="2009" name="Stand. Genomic Sci.">
        <title>Complete genome sequence of Stackebrandtia nassauensis type strain (LLR-40K-21).</title>
        <authorList>
            <person name="Munk C."/>
            <person name="Lapidus A."/>
            <person name="Copeland A."/>
            <person name="Jando M."/>
            <person name="Mayilraj S."/>
            <person name="Glavina Del Rio T."/>
            <person name="Nolan M."/>
            <person name="Chen F."/>
            <person name="Lucas S."/>
            <person name="Tice H."/>
            <person name="Cheng J.F."/>
            <person name="Han C."/>
            <person name="Detter J.C."/>
            <person name="Bruce D."/>
            <person name="Goodwin L."/>
            <person name="Chain P."/>
            <person name="Pitluck S."/>
            <person name="Goker M."/>
            <person name="Ovchinikova G."/>
            <person name="Pati A."/>
            <person name="Ivanova N."/>
            <person name="Mavromatis K."/>
            <person name="Chen A."/>
            <person name="Palaniappan K."/>
            <person name="Land M."/>
            <person name="Hauser L."/>
            <person name="Chang Y.J."/>
            <person name="Jeffries C.D."/>
            <person name="Bristow J."/>
            <person name="Eisen J.A."/>
            <person name="Markowitz V."/>
            <person name="Hugenholtz P."/>
            <person name="Kyrpides N.C."/>
            <person name="Klenk H.P."/>
        </authorList>
    </citation>
    <scope>NUCLEOTIDE SEQUENCE [LARGE SCALE GENOMIC DNA]</scope>
    <source>
        <strain evidence="7">DSM 44728 / CIP 108903 / NRRL B-16338 / NBRC 102104 / LLR-40K-21</strain>
    </source>
</reference>
<keyword evidence="2" id="KW-0719">Serine esterase</keyword>
<keyword evidence="3" id="KW-1015">Disulfide bond</keyword>
<dbReference type="RefSeq" id="WP_013015761.1">
    <property type="nucleotide sequence ID" value="NC_013947.1"/>
</dbReference>
<evidence type="ECO:0000256" key="3">
    <source>
        <dbReference type="ARBA" id="ARBA00023157"/>
    </source>
</evidence>
<organism evidence="6 7">
    <name type="scientific">Stackebrandtia nassauensis (strain DSM 44728 / CIP 108903 / NRRL B-16338 / NBRC 102104 / LLR-40K-21)</name>
    <dbReference type="NCBI Taxonomy" id="446470"/>
    <lineage>
        <taxon>Bacteria</taxon>
        <taxon>Bacillati</taxon>
        <taxon>Actinomycetota</taxon>
        <taxon>Actinomycetes</taxon>
        <taxon>Glycomycetales</taxon>
        <taxon>Glycomycetaceae</taxon>
        <taxon>Stackebrandtia</taxon>
    </lineage>
</organism>
<dbReference type="PANTHER" id="PTHR33630:SF9">
    <property type="entry name" value="CUTINASE 4"/>
    <property type="match status" value="1"/>
</dbReference>
<evidence type="ECO:0000256" key="2">
    <source>
        <dbReference type="ARBA" id="ARBA00022487"/>
    </source>
</evidence>
<feature type="signal peptide" evidence="4">
    <location>
        <begin position="1"/>
        <end position="32"/>
    </location>
</feature>
<dbReference type="Proteomes" id="UP000000844">
    <property type="component" value="Chromosome"/>
</dbReference>
<keyword evidence="2" id="KW-0378">Hydrolase</keyword>
<sequence>MKLRAKKRTVVAVVSGVAAALAVVAGVQVAQADAPQHYYVEIGGTGSSLNAPDCTKTYGFANQNLGGAVAVPICYPASFGPLQGGDGTIPAPNAPRYDESVKQGVEETLKQIGDIHRNDPAATITVVGYSQGADVGDRVLEKIANGETEIPAEIMSGKLYADPRQPDTGIWAKVPAGTSIEGITSPGAGPVEFPGMTVERHCIAKDGVCDATSLDSFRGYFQDHPKYPAEGGIIPSTITAAPNNEVVWHQP</sequence>
<dbReference type="GO" id="GO:0052689">
    <property type="term" value="F:carboxylic ester hydrolase activity"/>
    <property type="evidence" value="ECO:0007669"/>
    <property type="project" value="UniProtKB-KW"/>
</dbReference>
<keyword evidence="4" id="KW-0732">Signal</keyword>
<dbReference type="EMBL" id="CP001778">
    <property type="protein sequence ID" value="ADD40190.1"/>
    <property type="molecule type" value="Genomic_DNA"/>
</dbReference>
<evidence type="ECO:0000256" key="4">
    <source>
        <dbReference type="SAM" id="SignalP"/>
    </source>
</evidence>
<protein>
    <submittedName>
        <fullName evidence="6">PE-PPE domain protein</fullName>
    </submittedName>
</protein>
<comment type="similarity">
    <text evidence="1">Belongs to the cutinase family.</text>
</comment>
<dbReference type="AlphaFoldDB" id="D3Q4N0"/>
<dbReference type="STRING" id="446470.Snas_0475"/>
<dbReference type="HOGENOM" id="CLU_1106588_0_0_11"/>
<dbReference type="eggNOG" id="ENOG5033U8W">
    <property type="taxonomic scope" value="Bacteria"/>
</dbReference>
<dbReference type="Gene3D" id="3.40.50.1820">
    <property type="entry name" value="alpha/beta hydrolase"/>
    <property type="match status" value="1"/>
</dbReference>
<keyword evidence="7" id="KW-1185">Reference proteome</keyword>
<accession>D3Q4N0</accession>
<proteinExistence type="inferred from homology"/>
<dbReference type="KEGG" id="sna:Snas_0475"/>
<dbReference type="InterPro" id="IPR013228">
    <property type="entry name" value="PE-PPE_C"/>
</dbReference>
<dbReference type="Pfam" id="PF08237">
    <property type="entry name" value="PE-PPE"/>
    <property type="match status" value="1"/>
</dbReference>
<feature type="chain" id="PRO_5003049541" evidence="4">
    <location>
        <begin position="33"/>
        <end position="251"/>
    </location>
</feature>
<dbReference type="PANTHER" id="PTHR33630">
    <property type="entry name" value="CUTINASE RV1984C-RELATED-RELATED"/>
    <property type="match status" value="1"/>
</dbReference>